<evidence type="ECO:0000256" key="1">
    <source>
        <dbReference type="ARBA" id="ARBA00023015"/>
    </source>
</evidence>
<protein>
    <submittedName>
        <fullName evidence="6">Helix-turn-helix domain-containing protein</fullName>
    </submittedName>
</protein>
<keyword evidence="1" id="KW-0805">Transcription regulation</keyword>
<keyword evidence="7" id="KW-1185">Reference proteome</keyword>
<proteinExistence type="predicted"/>
<dbReference type="InterPro" id="IPR018062">
    <property type="entry name" value="HTH_AraC-typ_CS"/>
</dbReference>
<dbReference type="InterPro" id="IPR009057">
    <property type="entry name" value="Homeodomain-like_sf"/>
</dbReference>
<dbReference type="RefSeq" id="WP_344905437.1">
    <property type="nucleotide sequence ID" value="NZ_BAAAYO010000002.1"/>
</dbReference>
<keyword evidence="4" id="KW-0812">Transmembrane</keyword>
<dbReference type="PANTHER" id="PTHR43280">
    <property type="entry name" value="ARAC-FAMILY TRANSCRIPTIONAL REGULATOR"/>
    <property type="match status" value="1"/>
</dbReference>
<keyword evidence="3" id="KW-0804">Transcription</keyword>
<feature type="transmembrane region" description="Helical" evidence="4">
    <location>
        <begin position="306"/>
        <end position="324"/>
    </location>
</feature>
<dbReference type="PRINTS" id="PR00032">
    <property type="entry name" value="HTHARAC"/>
</dbReference>
<dbReference type="Pfam" id="PF12833">
    <property type="entry name" value="HTH_18"/>
    <property type="match status" value="1"/>
</dbReference>
<dbReference type="Gene3D" id="1.10.10.60">
    <property type="entry name" value="Homeodomain-like"/>
    <property type="match status" value="2"/>
</dbReference>
<dbReference type="Pfam" id="PF17853">
    <property type="entry name" value="GGDEF_2"/>
    <property type="match status" value="1"/>
</dbReference>
<gene>
    <name evidence="6" type="ORF">ACFFNY_05045</name>
</gene>
<evidence type="ECO:0000313" key="7">
    <source>
        <dbReference type="Proteomes" id="UP001589619"/>
    </source>
</evidence>
<keyword evidence="4" id="KW-0472">Membrane</keyword>
<dbReference type="PANTHER" id="PTHR43280:SF28">
    <property type="entry name" value="HTH-TYPE TRANSCRIPTIONAL ACTIVATOR RHAS"/>
    <property type="match status" value="1"/>
</dbReference>
<comment type="caution">
    <text evidence="6">The sequence shown here is derived from an EMBL/GenBank/DDBJ whole genome shotgun (WGS) entry which is preliminary data.</text>
</comment>
<dbReference type="InterPro" id="IPR020449">
    <property type="entry name" value="Tscrpt_reg_AraC-type_HTH"/>
</dbReference>
<evidence type="ECO:0000256" key="3">
    <source>
        <dbReference type="ARBA" id="ARBA00023163"/>
    </source>
</evidence>
<accession>A0ABV5VRS4</accession>
<feature type="transmembrane region" description="Helical" evidence="4">
    <location>
        <begin position="12"/>
        <end position="35"/>
    </location>
</feature>
<dbReference type="InterPro" id="IPR018060">
    <property type="entry name" value="HTH_AraC"/>
</dbReference>
<dbReference type="PROSITE" id="PS01124">
    <property type="entry name" value="HTH_ARAC_FAMILY_2"/>
    <property type="match status" value="1"/>
</dbReference>
<evidence type="ECO:0000313" key="6">
    <source>
        <dbReference type="EMBL" id="MFB9750937.1"/>
    </source>
</evidence>
<reference evidence="6 7" key="1">
    <citation type="submission" date="2024-09" db="EMBL/GenBank/DDBJ databases">
        <authorList>
            <person name="Sun Q."/>
            <person name="Mori K."/>
        </authorList>
    </citation>
    <scope>NUCLEOTIDE SEQUENCE [LARGE SCALE GENOMIC DNA]</scope>
    <source>
        <strain evidence="6 7">JCM 12520</strain>
    </source>
</reference>
<evidence type="ECO:0000256" key="2">
    <source>
        <dbReference type="ARBA" id="ARBA00023125"/>
    </source>
</evidence>
<dbReference type="SMART" id="SM00342">
    <property type="entry name" value="HTH_ARAC"/>
    <property type="match status" value="1"/>
</dbReference>
<evidence type="ECO:0000256" key="4">
    <source>
        <dbReference type="SAM" id="Phobius"/>
    </source>
</evidence>
<organism evidence="6 7">
    <name type="scientific">Paenibacillus hodogayensis</name>
    <dbReference type="NCBI Taxonomy" id="279208"/>
    <lineage>
        <taxon>Bacteria</taxon>
        <taxon>Bacillati</taxon>
        <taxon>Bacillota</taxon>
        <taxon>Bacilli</taxon>
        <taxon>Bacillales</taxon>
        <taxon>Paenibacillaceae</taxon>
        <taxon>Paenibacillus</taxon>
    </lineage>
</organism>
<dbReference type="SUPFAM" id="SSF46689">
    <property type="entry name" value="Homeodomain-like"/>
    <property type="match status" value="2"/>
</dbReference>
<sequence>MGVMAKYKNSYLVRLLMSYILLAVVMIGLFGGILYTRANQTVVKEMSQSSSRSLESIRDYTEKQFLPKFEDTYKLMATVMPEMLKEIAYLLDYPYRDNSYIIMTFNQHLKLASLANPGTQNITFYYLKDNIIVDSNYFYESPERSPDQTFLDGIRNVPVQQWFFRMSGATDEGQDAELRRVLTYVSTLPQRAVGEQVKGYMYVDVDMDYLESTLKNMLAPQLETLTVIGPNQQLLLGSLPNEEAAVKAIQRYSTEPAAGFEIKKGKANREVVSYLPESFSSVGWTYVVKKPMNAFFLSANAFKLDIIRGCIALLALGVLIALVVSQRFYLPVKKIVAYIRKQHGQMLPQTSNEYKMIDNALQTLDRNLIYQMKTRRLYDLLHGNPDASKGAGLLHGDSHCVVAVVRTERGSSDEFQRCYEWWPKAHACDYVALNGKDLAFLFYVYQEEASEGLAQVQAHLAEFDSALNHELAFSVGLGTIVTAEADIHHSFKQALQALKYTFLFGGTRMIAYEDIARRQGMQDKMPYDQYQNALRAGNVEALERFINEFAGLVERTPLQIEIVEFELVQLVSRLSEVIIDLDLHEAVISSSDLLERYRKSTIDETLEWLREISLHIAEHLRSRSDNPHSAVIHRLKAYIDAHLDEDISLDILSRQAALSASYISSLFGEILHVSFSEYLTGARIKKAAELLTGGTMSVTEIAAAVGYRNIQYFCRKFKEAYGVTPTQYRNSRPGDSGLLAVEG</sequence>
<dbReference type="InterPro" id="IPR041522">
    <property type="entry name" value="CdaR_GGDEF"/>
</dbReference>
<name>A0ABV5VRS4_9BACL</name>
<dbReference type="PROSITE" id="PS00041">
    <property type="entry name" value="HTH_ARAC_FAMILY_1"/>
    <property type="match status" value="1"/>
</dbReference>
<feature type="domain" description="HTH araC/xylS-type" evidence="5">
    <location>
        <begin position="633"/>
        <end position="731"/>
    </location>
</feature>
<dbReference type="EMBL" id="JBHMAG010000004">
    <property type="protein sequence ID" value="MFB9750937.1"/>
    <property type="molecule type" value="Genomic_DNA"/>
</dbReference>
<keyword evidence="2" id="KW-0238">DNA-binding</keyword>
<evidence type="ECO:0000259" key="5">
    <source>
        <dbReference type="PROSITE" id="PS01124"/>
    </source>
</evidence>
<dbReference type="Proteomes" id="UP001589619">
    <property type="component" value="Unassembled WGS sequence"/>
</dbReference>
<keyword evidence="4" id="KW-1133">Transmembrane helix</keyword>